<sequence>MLALGAWLSAAASTAGCYTMSVNPPRDSESKRALRVLKRHLRARLPGAKFYLKQLRLSAPGWTVFAGEDREVRHGGLRYWVVRADARVVTGEPLVELSHAYRSLEAAGPDPSASPEDLAWIAVALLSRDTELLDPRDYLQIRALYEGDELAPPSSCDRAARRPWCSGSTWAAGGARAATS</sequence>
<evidence type="ECO:0000313" key="2">
    <source>
        <dbReference type="Proteomes" id="UP001150924"/>
    </source>
</evidence>
<dbReference type="AlphaFoldDB" id="A0A9X3F0D1"/>
<name>A0A9X3F0D1_9BACT</name>
<dbReference type="RefSeq" id="WP_267771755.1">
    <property type="nucleotide sequence ID" value="NZ_JAPNKE010000002.1"/>
</dbReference>
<organism evidence="1 2">
    <name type="scientific">Nannocystis pusilla</name>
    <dbReference type="NCBI Taxonomy" id="889268"/>
    <lineage>
        <taxon>Bacteria</taxon>
        <taxon>Pseudomonadati</taxon>
        <taxon>Myxococcota</taxon>
        <taxon>Polyangia</taxon>
        <taxon>Nannocystales</taxon>
        <taxon>Nannocystaceae</taxon>
        <taxon>Nannocystis</taxon>
    </lineage>
</organism>
<reference evidence="1" key="1">
    <citation type="submission" date="2022-11" db="EMBL/GenBank/DDBJ databases">
        <title>Minimal conservation of predation-associated metabolite biosynthetic gene clusters underscores biosynthetic potential of Myxococcota including descriptions for ten novel species: Archangium lansinium sp. nov., Myxococcus landrumus sp. nov., Nannocystis bai.</title>
        <authorList>
            <person name="Ahearne A."/>
            <person name="Stevens C."/>
            <person name="Phillips K."/>
        </authorList>
    </citation>
    <scope>NUCLEOTIDE SEQUENCE</scope>
    <source>
        <strain evidence="1">Na p29</strain>
    </source>
</reference>
<comment type="caution">
    <text evidence="1">The sequence shown here is derived from an EMBL/GenBank/DDBJ whole genome shotgun (WGS) entry which is preliminary data.</text>
</comment>
<protein>
    <submittedName>
        <fullName evidence="1">Uncharacterized protein</fullName>
    </submittedName>
</protein>
<evidence type="ECO:0000313" key="1">
    <source>
        <dbReference type="EMBL" id="MCY1009096.1"/>
    </source>
</evidence>
<dbReference type="EMBL" id="JAPNKE010000002">
    <property type="protein sequence ID" value="MCY1009096.1"/>
    <property type="molecule type" value="Genomic_DNA"/>
</dbReference>
<proteinExistence type="predicted"/>
<keyword evidence="2" id="KW-1185">Reference proteome</keyword>
<dbReference type="Proteomes" id="UP001150924">
    <property type="component" value="Unassembled WGS sequence"/>
</dbReference>
<gene>
    <name evidence="1" type="ORF">OV079_26745</name>
</gene>
<accession>A0A9X3F0D1</accession>